<dbReference type="PANTHER" id="PTHR46622">
    <property type="entry name" value="DNA-DEPENDENT METALLOPROTEASE WSS1"/>
    <property type="match status" value="1"/>
</dbReference>
<dbReference type="OMA" id="PIWRVKL"/>
<reference evidence="4" key="1">
    <citation type="journal article" date="2017" name="Nat. Commun.">
        <title>The asparagus genome sheds light on the origin and evolution of a young Y chromosome.</title>
        <authorList>
            <person name="Harkess A."/>
            <person name="Zhou J."/>
            <person name="Xu C."/>
            <person name="Bowers J.E."/>
            <person name="Van der Hulst R."/>
            <person name="Ayyampalayam S."/>
            <person name="Mercati F."/>
            <person name="Riccardi P."/>
            <person name="McKain M.R."/>
            <person name="Kakrana A."/>
            <person name="Tang H."/>
            <person name="Ray J."/>
            <person name="Groenendijk J."/>
            <person name="Arikit S."/>
            <person name="Mathioni S.M."/>
            <person name="Nakano M."/>
            <person name="Shan H."/>
            <person name="Telgmann-Rauber A."/>
            <person name="Kanno A."/>
            <person name="Yue Z."/>
            <person name="Chen H."/>
            <person name="Li W."/>
            <person name="Chen Y."/>
            <person name="Xu X."/>
            <person name="Zhang Y."/>
            <person name="Luo S."/>
            <person name="Chen H."/>
            <person name="Gao J."/>
            <person name="Mao Z."/>
            <person name="Pires J.C."/>
            <person name="Luo M."/>
            <person name="Kudrna D."/>
            <person name="Wing R.A."/>
            <person name="Meyers B.C."/>
            <person name="Yi K."/>
            <person name="Kong H."/>
            <person name="Lavrijsen P."/>
            <person name="Sunseri F."/>
            <person name="Falavigna A."/>
            <person name="Ye Y."/>
            <person name="Leebens-Mack J.H."/>
            <person name="Chen G."/>
        </authorList>
    </citation>
    <scope>NUCLEOTIDE SEQUENCE [LARGE SCALE GENOMIC DNA]</scope>
    <source>
        <strain evidence="4">cv. DH0086</strain>
    </source>
</reference>
<dbReference type="GO" id="GO:0005634">
    <property type="term" value="C:nucleus"/>
    <property type="evidence" value="ECO:0007669"/>
    <property type="project" value="TreeGrafter"/>
</dbReference>
<name>A0A5P1EUD2_ASPOF</name>
<sequence length="156" mass="17915">MNLQDLHKVWEIKALKKPGLILDRIAKQVQPIMRRREWRVKLLSEFCPSNPALLGLNVGGGVEVKLRLRRPKRDWDFFPFEQVLDTMLHELCHIQHGPHNAQFYKLWDELRVECEELVSKGITGTGQGFDARGQRLGGFTRQPPLSSLRQCSSSSG</sequence>
<accession>A0A5P1EUD2</accession>
<dbReference type="EMBL" id="CM007385">
    <property type="protein sequence ID" value="ONK69648.1"/>
    <property type="molecule type" value="Genomic_DNA"/>
</dbReference>
<dbReference type="PROSITE" id="PS51397">
    <property type="entry name" value="WLM"/>
    <property type="match status" value="1"/>
</dbReference>
<feature type="region of interest" description="Disordered" evidence="1">
    <location>
        <begin position="133"/>
        <end position="156"/>
    </location>
</feature>
<evidence type="ECO:0000259" key="2">
    <source>
        <dbReference type="PROSITE" id="PS51397"/>
    </source>
</evidence>
<proteinExistence type="predicted"/>
<evidence type="ECO:0000313" key="3">
    <source>
        <dbReference type="EMBL" id="ONK69648.1"/>
    </source>
</evidence>
<dbReference type="AlphaFoldDB" id="A0A5P1EUD2"/>
<evidence type="ECO:0000313" key="4">
    <source>
        <dbReference type="Proteomes" id="UP000243459"/>
    </source>
</evidence>
<organism evidence="3 4">
    <name type="scientific">Asparagus officinalis</name>
    <name type="common">Garden asparagus</name>
    <dbReference type="NCBI Taxonomy" id="4686"/>
    <lineage>
        <taxon>Eukaryota</taxon>
        <taxon>Viridiplantae</taxon>
        <taxon>Streptophyta</taxon>
        <taxon>Embryophyta</taxon>
        <taxon>Tracheophyta</taxon>
        <taxon>Spermatophyta</taxon>
        <taxon>Magnoliopsida</taxon>
        <taxon>Liliopsida</taxon>
        <taxon>Asparagales</taxon>
        <taxon>Asparagaceae</taxon>
        <taxon>Asparagoideae</taxon>
        <taxon>Asparagus</taxon>
    </lineage>
</organism>
<dbReference type="Pfam" id="PF08325">
    <property type="entry name" value="WLM"/>
    <property type="match status" value="1"/>
</dbReference>
<dbReference type="Gramene" id="ONK69648">
    <property type="protein sequence ID" value="ONK69648"/>
    <property type="gene ID" value="A4U43_C05F25270"/>
</dbReference>
<keyword evidence="4" id="KW-1185">Reference proteome</keyword>
<protein>
    <recommendedName>
        <fullName evidence="2">WLM domain-containing protein</fullName>
    </recommendedName>
</protein>
<dbReference type="Proteomes" id="UP000243459">
    <property type="component" value="Chromosome 5"/>
</dbReference>
<dbReference type="PANTHER" id="PTHR46622:SF1">
    <property type="entry name" value="DNA-DEPENDENT METALLOPROTEASE WSS1"/>
    <property type="match status" value="1"/>
</dbReference>
<dbReference type="InterPro" id="IPR013536">
    <property type="entry name" value="WLM_dom"/>
</dbReference>
<dbReference type="GO" id="GO:0008237">
    <property type="term" value="F:metallopeptidase activity"/>
    <property type="evidence" value="ECO:0007669"/>
    <property type="project" value="TreeGrafter"/>
</dbReference>
<gene>
    <name evidence="3" type="ORF">A4U43_C05F25270</name>
</gene>
<feature type="domain" description="WLM" evidence="2">
    <location>
        <begin position="1"/>
        <end position="156"/>
    </location>
</feature>
<dbReference type="GO" id="GO:0006281">
    <property type="term" value="P:DNA repair"/>
    <property type="evidence" value="ECO:0007669"/>
    <property type="project" value="TreeGrafter"/>
</dbReference>
<dbReference type="InterPro" id="IPR053000">
    <property type="entry name" value="WSS1-like_metalloprotease"/>
</dbReference>
<feature type="compositionally biased region" description="Low complexity" evidence="1">
    <location>
        <begin position="142"/>
        <end position="156"/>
    </location>
</feature>
<evidence type="ECO:0000256" key="1">
    <source>
        <dbReference type="SAM" id="MobiDB-lite"/>
    </source>
</evidence>